<dbReference type="AlphaFoldDB" id="A0A1S0U7N9"/>
<sequence length="112" mass="12488">MLDDWTIRSMFSHQTANYAKLTTVKPALMALSILAQIIASTLIKGLLPTFTIHTLQSSTTTPTHHSPNQLVCFINNRNARPLSKEEVNKNLQRKYAPPCALNNLIFVISLAL</sequence>
<proteinExistence type="predicted"/>
<evidence type="ECO:0000256" key="1">
    <source>
        <dbReference type="SAM" id="Phobius"/>
    </source>
</evidence>
<dbReference type="KEGG" id="loa:LOAG_02348"/>
<dbReference type="EMBL" id="JH712090">
    <property type="protein sequence ID" value="EFO26131.1"/>
    <property type="molecule type" value="Genomic_DNA"/>
</dbReference>
<dbReference type="InParanoid" id="A0A1S0U7N9"/>
<feature type="transmembrane region" description="Helical" evidence="1">
    <location>
        <begin position="27"/>
        <end position="47"/>
    </location>
</feature>
<gene>
    <name evidence="2" type="ORF">LOAG_02348</name>
</gene>
<dbReference type="CTD" id="9939741"/>
<accession>A0A1S0U7N9</accession>
<evidence type="ECO:0000313" key="2">
    <source>
        <dbReference type="EMBL" id="EFO26131.1"/>
    </source>
</evidence>
<protein>
    <submittedName>
        <fullName evidence="2">Uncharacterized protein</fullName>
    </submittedName>
</protein>
<reference evidence="2" key="1">
    <citation type="submission" date="2012-04" db="EMBL/GenBank/DDBJ databases">
        <title>The Genome Sequence of Loa loa.</title>
        <authorList>
            <consortium name="The Broad Institute Genome Sequencing Platform"/>
            <consortium name="Broad Institute Genome Sequencing Center for Infectious Disease"/>
            <person name="Nutman T.B."/>
            <person name="Fink D.L."/>
            <person name="Russ C."/>
            <person name="Young S."/>
            <person name="Zeng Q."/>
            <person name="Gargeya S."/>
            <person name="Alvarado L."/>
            <person name="Berlin A."/>
            <person name="Chapman S.B."/>
            <person name="Chen Z."/>
            <person name="Freedman E."/>
            <person name="Gellesch M."/>
            <person name="Goldberg J."/>
            <person name="Griggs A."/>
            <person name="Gujja S."/>
            <person name="Heilman E.R."/>
            <person name="Heiman D."/>
            <person name="Howarth C."/>
            <person name="Mehta T."/>
            <person name="Neiman D."/>
            <person name="Pearson M."/>
            <person name="Roberts A."/>
            <person name="Saif S."/>
            <person name="Shea T."/>
            <person name="Shenoy N."/>
            <person name="Sisk P."/>
            <person name="Stolte C."/>
            <person name="Sykes S."/>
            <person name="White J."/>
            <person name="Yandava C."/>
            <person name="Haas B."/>
            <person name="Henn M.R."/>
            <person name="Nusbaum C."/>
            <person name="Birren B."/>
        </authorList>
    </citation>
    <scope>NUCLEOTIDE SEQUENCE [LARGE SCALE GENOMIC DNA]</scope>
</reference>
<organism evidence="2">
    <name type="scientific">Loa loa</name>
    <name type="common">Eye worm</name>
    <name type="synonym">Filaria loa</name>
    <dbReference type="NCBI Taxonomy" id="7209"/>
    <lineage>
        <taxon>Eukaryota</taxon>
        <taxon>Metazoa</taxon>
        <taxon>Ecdysozoa</taxon>
        <taxon>Nematoda</taxon>
        <taxon>Chromadorea</taxon>
        <taxon>Rhabditida</taxon>
        <taxon>Spirurina</taxon>
        <taxon>Spiruromorpha</taxon>
        <taxon>Filarioidea</taxon>
        <taxon>Onchocercidae</taxon>
        <taxon>Loa</taxon>
    </lineage>
</organism>
<keyword evidence="1" id="KW-0472">Membrane</keyword>
<keyword evidence="1" id="KW-1133">Transmembrane helix</keyword>
<dbReference type="GeneID" id="9939741"/>
<dbReference type="RefSeq" id="XP_003137934.1">
    <property type="nucleotide sequence ID" value="XM_003137886.1"/>
</dbReference>
<dbReference type="OrthoDB" id="5920062at2759"/>
<name>A0A1S0U7N9_LOALO</name>
<keyword evidence="1" id="KW-0812">Transmembrane</keyword>